<dbReference type="Pfam" id="PF00560">
    <property type="entry name" value="LRR_1"/>
    <property type="match status" value="1"/>
</dbReference>
<keyword evidence="3 9" id="KW-0812">Transmembrane</keyword>
<keyword evidence="7 9" id="KW-0472">Membrane</keyword>
<evidence type="ECO:0000256" key="2">
    <source>
        <dbReference type="ARBA" id="ARBA00022614"/>
    </source>
</evidence>
<evidence type="ECO:0000256" key="5">
    <source>
        <dbReference type="ARBA" id="ARBA00022737"/>
    </source>
</evidence>
<dbReference type="InterPro" id="IPR046959">
    <property type="entry name" value="PRK1-6/SRF4-like"/>
</dbReference>
<evidence type="ECO:0000256" key="9">
    <source>
        <dbReference type="SAM" id="Phobius"/>
    </source>
</evidence>
<dbReference type="Proteomes" id="UP000436088">
    <property type="component" value="Unassembled WGS sequence"/>
</dbReference>
<dbReference type="Pfam" id="PF08263">
    <property type="entry name" value="LRRNT_2"/>
    <property type="match status" value="1"/>
</dbReference>
<dbReference type="Gene3D" id="1.10.510.10">
    <property type="entry name" value="Transferase(Phosphotransferase) domain 1"/>
    <property type="match status" value="1"/>
</dbReference>
<evidence type="ECO:0000256" key="7">
    <source>
        <dbReference type="ARBA" id="ARBA00023136"/>
    </source>
</evidence>
<organism evidence="12 13">
    <name type="scientific">Hibiscus syriacus</name>
    <name type="common">Rose of Sharon</name>
    <dbReference type="NCBI Taxonomy" id="106335"/>
    <lineage>
        <taxon>Eukaryota</taxon>
        <taxon>Viridiplantae</taxon>
        <taxon>Streptophyta</taxon>
        <taxon>Embryophyta</taxon>
        <taxon>Tracheophyta</taxon>
        <taxon>Spermatophyta</taxon>
        <taxon>Magnoliopsida</taxon>
        <taxon>eudicotyledons</taxon>
        <taxon>Gunneridae</taxon>
        <taxon>Pentapetalae</taxon>
        <taxon>rosids</taxon>
        <taxon>malvids</taxon>
        <taxon>Malvales</taxon>
        <taxon>Malvaceae</taxon>
        <taxon>Malvoideae</taxon>
        <taxon>Hibiscus</taxon>
    </lineage>
</organism>
<dbReference type="Gene3D" id="3.30.200.20">
    <property type="entry name" value="Phosphorylase Kinase, domain 1"/>
    <property type="match status" value="1"/>
</dbReference>
<dbReference type="GO" id="GO:0005524">
    <property type="term" value="F:ATP binding"/>
    <property type="evidence" value="ECO:0007669"/>
    <property type="project" value="InterPro"/>
</dbReference>
<accession>A0A6A2Z7M5</accession>
<dbReference type="PROSITE" id="PS50011">
    <property type="entry name" value="PROTEIN_KINASE_DOM"/>
    <property type="match status" value="1"/>
</dbReference>
<proteinExistence type="predicted"/>
<feature type="domain" description="Protein kinase" evidence="11">
    <location>
        <begin position="352"/>
        <end position="628"/>
    </location>
</feature>
<gene>
    <name evidence="12" type="ORF">F3Y22_tig00111013pilonHSYRG00157</name>
</gene>
<dbReference type="InterPro" id="IPR011009">
    <property type="entry name" value="Kinase-like_dom_sf"/>
</dbReference>
<feature type="chain" id="PRO_5025578760" evidence="10">
    <location>
        <begin position="28"/>
        <end position="628"/>
    </location>
</feature>
<dbReference type="InterPro" id="IPR013210">
    <property type="entry name" value="LRR_N_plant-typ"/>
</dbReference>
<protein>
    <submittedName>
        <fullName evidence="12">DEAD-box ATP-dependent RNA helicase 17-like</fullName>
    </submittedName>
</protein>
<keyword evidence="5" id="KW-0677">Repeat</keyword>
<dbReference type="FunFam" id="3.80.10.10:FF:000400">
    <property type="entry name" value="Nuclear pore complex protein NUP107"/>
    <property type="match status" value="1"/>
</dbReference>
<dbReference type="OrthoDB" id="418615at2759"/>
<reference evidence="12" key="1">
    <citation type="submission" date="2019-09" db="EMBL/GenBank/DDBJ databases">
        <title>Draft genome information of white flower Hibiscus syriacus.</title>
        <authorList>
            <person name="Kim Y.-M."/>
        </authorList>
    </citation>
    <scope>NUCLEOTIDE SEQUENCE [LARGE SCALE GENOMIC DNA]</scope>
    <source>
        <strain evidence="12">YM2019G1</strain>
    </source>
</reference>
<dbReference type="SMART" id="SM00220">
    <property type="entry name" value="S_TKc"/>
    <property type="match status" value="1"/>
</dbReference>
<evidence type="ECO:0000313" key="12">
    <source>
        <dbReference type="EMBL" id="KAE8687573.1"/>
    </source>
</evidence>
<evidence type="ECO:0000259" key="11">
    <source>
        <dbReference type="PROSITE" id="PS50011"/>
    </source>
</evidence>
<sequence length="628" mass="69483">MSAAAASVSSFVLVLLTLSLLPILCFSQPAAVPLLKFKKSLKNGDSKLKNWIPNSSPCRRKWVGVMCEGETIIGLHLTNLGLFGSIDIEALSQLRSLRTIRLVKNAFTGPIPEFNKLEGLKAIYLSNNQFSGEIPDTYFGSMGKLKKVWLNENKFSGNIPSSLMRLSHLVELHLEGNQFSGKIPELKYPEVIKSLDLKGNQLGGNIPESMSKFNASTFEGNVRLCGEQLKKRCAHHPLSDKSTSPTIPTLIVISVTLVVVFFLVVAGIASTMKEKDDDLRNLSNSRETLRNVHVVSGSIRQTSIKSNRKSSSNSLSLKIKRGSSQKRNKNKMDDLKMVNEEKGAFGLEDLMKADAEVLGNGKLGLAYKAVLENGLAVVVKRMKEMNKLEKDRFKVEIKRFGEFKHPNVLTPLAFHFRKEEKLIISEHMSCGSLSYALHGDRGLFHGRLNWQNRLKIIKGIVDGLGYIHTQLATYVVPHGNLKSSNVLLTETYNPLLSDYGFHPFVNSDNIVRGLFAYRSPECLQNQQCASPKSDVYCLGIVILETMTGKYPSQYLNDGNGGIDVVQWAQSSISENHGEELIDPDILSSGPASIDQIIKIIQIGVACTKSNPDQRLSLNDAISKIQEVN</sequence>
<dbReference type="InterPro" id="IPR000719">
    <property type="entry name" value="Prot_kinase_dom"/>
</dbReference>
<comment type="caution">
    <text evidence="12">The sequence shown here is derived from an EMBL/GenBank/DDBJ whole genome shotgun (WGS) entry which is preliminary data.</text>
</comment>
<evidence type="ECO:0000313" key="13">
    <source>
        <dbReference type="Proteomes" id="UP000436088"/>
    </source>
</evidence>
<keyword evidence="6 9" id="KW-1133">Transmembrane helix</keyword>
<dbReference type="Pfam" id="PF00069">
    <property type="entry name" value="Pkinase"/>
    <property type="match status" value="1"/>
</dbReference>
<dbReference type="EMBL" id="VEPZ02001202">
    <property type="protein sequence ID" value="KAE8687573.1"/>
    <property type="molecule type" value="Genomic_DNA"/>
</dbReference>
<dbReference type="GO" id="GO:0016020">
    <property type="term" value="C:membrane"/>
    <property type="evidence" value="ECO:0007669"/>
    <property type="project" value="UniProtKB-SubCell"/>
</dbReference>
<evidence type="ECO:0000256" key="4">
    <source>
        <dbReference type="ARBA" id="ARBA00022729"/>
    </source>
</evidence>
<evidence type="ECO:0000256" key="8">
    <source>
        <dbReference type="SAM" id="MobiDB-lite"/>
    </source>
</evidence>
<dbReference type="SUPFAM" id="SSF56112">
    <property type="entry name" value="Protein kinase-like (PK-like)"/>
    <property type="match status" value="1"/>
</dbReference>
<dbReference type="Pfam" id="PF13855">
    <property type="entry name" value="LRR_8"/>
    <property type="match status" value="1"/>
</dbReference>
<comment type="subcellular location">
    <subcellularLocation>
        <location evidence="1">Membrane</location>
    </subcellularLocation>
</comment>
<dbReference type="InterPro" id="IPR032675">
    <property type="entry name" value="LRR_dom_sf"/>
</dbReference>
<dbReference type="SUPFAM" id="SSF52058">
    <property type="entry name" value="L domain-like"/>
    <property type="match status" value="1"/>
</dbReference>
<keyword evidence="2" id="KW-0433">Leucine-rich repeat</keyword>
<dbReference type="PANTHER" id="PTHR48007">
    <property type="entry name" value="LEUCINE-RICH REPEAT RECEPTOR-LIKE PROTEIN KINASE PXC1"/>
    <property type="match status" value="1"/>
</dbReference>
<dbReference type="Gene3D" id="3.80.10.10">
    <property type="entry name" value="Ribonuclease Inhibitor"/>
    <property type="match status" value="2"/>
</dbReference>
<keyword evidence="13" id="KW-1185">Reference proteome</keyword>
<dbReference type="AlphaFoldDB" id="A0A6A2Z7M5"/>
<feature type="transmembrane region" description="Helical" evidence="9">
    <location>
        <begin position="247"/>
        <end position="270"/>
    </location>
</feature>
<evidence type="ECO:0000256" key="3">
    <source>
        <dbReference type="ARBA" id="ARBA00022692"/>
    </source>
</evidence>
<dbReference type="InterPro" id="IPR001611">
    <property type="entry name" value="Leu-rich_rpt"/>
</dbReference>
<feature type="compositionally biased region" description="Basic residues" evidence="8">
    <location>
        <begin position="318"/>
        <end position="329"/>
    </location>
</feature>
<name>A0A6A2Z7M5_HIBSY</name>
<keyword evidence="4 10" id="KW-0732">Signal</keyword>
<evidence type="ECO:0000256" key="1">
    <source>
        <dbReference type="ARBA" id="ARBA00004370"/>
    </source>
</evidence>
<dbReference type="GO" id="GO:0004672">
    <property type="term" value="F:protein kinase activity"/>
    <property type="evidence" value="ECO:0007669"/>
    <property type="project" value="InterPro"/>
</dbReference>
<evidence type="ECO:0000256" key="10">
    <source>
        <dbReference type="SAM" id="SignalP"/>
    </source>
</evidence>
<feature type="compositionally biased region" description="Low complexity" evidence="8">
    <location>
        <begin position="303"/>
        <end position="317"/>
    </location>
</feature>
<feature type="region of interest" description="Disordered" evidence="8">
    <location>
        <begin position="300"/>
        <end position="331"/>
    </location>
</feature>
<dbReference type="PANTHER" id="PTHR48007:SF29">
    <property type="entry name" value="POLLEN RECEPTOR-LIKE KINASE 3"/>
    <property type="match status" value="1"/>
</dbReference>
<dbReference type="GO" id="GO:0004386">
    <property type="term" value="F:helicase activity"/>
    <property type="evidence" value="ECO:0007669"/>
    <property type="project" value="UniProtKB-KW"/>
</dbReference>
<evidence type="ECO:0000256" key="6">
    <source>
        <dbReference type="ARBA" id="ARBA00022989"/>
    </source>
</evidence>
<feature type="signal peptide" evidence="10">
    <location>
        <begin position="1"/>
        <end position="27"/>
    </location>
</feature>